<evidence type="ECO:0000259" key="1">
    <source>
        <dbReference type="PROSITE" id="PS50983"/>
    </source>
</evidence>
<comment type="caution">
    <text evidence="2">The sequence shown here is derived from an EMBL/GenBank/DDBJ whole genome shotgun (WGS) entry which is preliminary data.</text>
</comment>
<dbReference type="PANTHER" id="PTHR30535:SF34">
    <property type="entry name" value="MOLYBDATE-BINDING PROTEIN MOLA"/>
    <property type="match status" value="1"/>
</dbReference>
<dbReference type="InterPro" id="IPR002491">
    <property type="entry name" value="ABC_transptr_periplasmic_BD"/>
</dbReference>
<dbReference type="InterPro" id="IPR050902">
    <property type="entry name" value="ABC_Transporter_SBP"/>
</dbReference>
<reference evidence="2" key="1">
    <citation type="submission" date="2019-08" db="EMBL/GenBank/DDBJ databases">
        <authorList>
            <person name="Kucharzyk K."/>
            <person name="Murdoch R.W."/>
            <person name="Higgins S."/>
            <person name="Loffler F."/>
        </authorList>
    </citation>
    <scope>NUCLEOTIDE SEQUENCE</scope>
</reference>
<dbReference type="Pfam" id="PF01497">
    <property type="entry name" value="Peripla_BP_2"/>
    <property type="match status" value="1"/>
</dbReference>
<organism evidence="2">
    <name type="scientific">bioreactor metagenome</name>
    <dbReference type="NCBI Taxonomy" id="1076179"/>
    <lineage>
        <taxon>unclassified sequences</taxon>
        <taxon>metagenomes</taxon>
        <taxon>ecological metagenomes</taxon>
    </lineage>
</organism>
<protein>
    <submittedName>
        <fullName evidence="2">Vitamin B12-binding protein</fullName>
    </submittedName>
</protein>
<sequence length="305" mass="33277">MKKGSKILSLVFAMLFSLAIFAGCAETTKTMTDREGNEFTLPKKVEKIISTAPSNTEVLVDLGLADKLVAVDKYSADVEGINKDLPKIDFRNPDAETIISLQPDIIIASGHNKVGDNDPFQLVKDAGITVVYIPSSYSIDGIYGDIEFIAQITKADKKSKEIIDNMKKEVESIKAIGDKITNKKKVYFEIGSGSMLSSFGKETFLNEMIEIVGAENIFSNEKSWISPSAEAIISANPDVILTSMPDINGVKSVDDIKSRDGWGSITAIKEGQVYSIDGNSSSRPSQNIIKALKEMAKAIYPNEYK</sequence>
<evidence type="ECO:0000313" key="2">
    <source>
        <dbReference type="EMBL" id="MPM18656.1"/>
    </source>
</evidence>
<feature type="domain" description="Fe/B12 periplasmic-binding" evidence="1">
    <location>
        <begin position="47"/>
        <end position="303"/>
    </location>
</feature>
<dbReference type="SUPFAM" id="SSF53807">
    <property type="entry name" value="Helical backbone' metal receptor"/>
    <property type="match status" value="1"/>
</dbReference>
<dbReference type="PROSITE" id="PS50983">
    <property type="entry name" value="FE_B12_PBP"/>
    <property type="match status" value="1"/>
</dbReference>
<dbReference type="Gene3D" id="3.40.50.1980">
    <property type="entry name" value="Nitrogenase molybdenum iron protein domain"/>
    <property type="match status" value="2"/>
</dbReference>
<gene>
    <name evidence="2" type="primary">btuF_16</name>
    <name evidence="2" type="ORF">SDC9_65069</name>
</gene>
<accession>A0A644XR17</accession>
<dbReference type="PROSITE" id="PS51257">
    <property type="entry name" value="PROKAR_LIPOPROTEIN"/>
    <property type="match status" value="1"/>
</dbReference>
<dbReference type="GO" id="GO:0071281">
    <property type="term" value="P:cellular response to iron ion"/>
    <property type="evidence" value="ECO:0007669"/>
    <property type="project" value="TreeGrafter"/>
</dbReference>
<dbReference type="AlphaFoldDB" id="A0A644XR17"/>
<dbReference type="PANTHER" id="PTHR30535">
    <property type="entry name" value="VITAMIN B12-BINDING PROTEIN"/>
    <property type="match status" value="1"/>
</dbReference>
<dbReference type="CDD" id="cd01143">
    <property type="entry name" value="YvrC"/>
    <property type="match status" value="1"/>
</dbReference>
<name>A0A644XR17_9ZZZZ</name>
<dbReference type="EMBL" id="VSSQ01003026">
    <property type="protein sequence ID" value="MPM18656.1"/>
    <property type="molecule type" value="Genomic_DNA"/>
</dbReference>
<proteinExistence type="predicted"/>